<keyword evidence="1 2" id="KW-0694">RNA-binding</keyword>
<name>A0AAV5DCU6_ELECO</name>
<accession>A0AAV5DCU6</accession>
<dbReference type="PANTHER" id="PTHR11176">
    <property type="entry name" value="BOULE-RELATED"/>
    <property type="match status" value="1"/>
</dbReference>
<reference evidence="5" key="2">
    <citation type="submission" date="2021-12" db="EMBL/GenBank/DDBJ databases">
        <title>Resequencing data analysis of finger millet.</title>
        <authorList>
            <person name="Hatakeyama M."/>
            <person name="Aluri S."/>
            <person name="Balachadran M.T."/>
            <person name="Sivarajan S.R."/>
            <person name="Poveda L."/>
            <person name="Shimizu-Inatsugi R."/>
            <person name="Schlapbach R."/>
            <person name="Sreeman S.M."/>
            <person name="Shimizu K.K."/>
        </authorList>
    </citation>
    <scope>NUCLEOTIDE SEQUENCE</scope>
</reference>
<dbReference type="AlphaFoldDB" id="A0AAV5DCU6"/>
<dbReference type="GO" id="GO:0003723">
    <property type="term" value="F:RNA binding"/>
    <property type="evidence" value="ECO:0007669"/>
    <property type="project" value="UniProtKB-UniRule"/>
</dbReference>
<dbReference type="PANTHER" id="PTHR11176:SF56">
    <property type="entry name" value="RRM DOMAIN-CONTAINING PROTEIN"/>
    <property type="match status" value="1"/>
</dbReference>
<sequence>MCSASGHLRSVGSWLRSIGVCRAALLAILRFRIWSWSYAGLRPLRRLCSCSAVCTVARIVESRQPSIQPGRQGREEIMTMMAQQPQPLPLMPQPAGVFGDTTLTKVFVGGLAWETHKDTLREHFERYGDILEAVIISDKLTGRSKGYGFVTFKEAEAAKKACEDATPSSTAAVPTATWPPSAPSRAPTSRRSTPPPLAAGDPGARAPVPSPPARAR</sequence>
<keyword evidence="6" id="KW-1185">Reference proteome</keyword>
<gene>
    <name evidence="5" type="primary">ga26106</name>
    <name evidence="5" type="ORF">PR202_ga26106</name>
</gene>
<evidence type="ECO:0000313" key="5">
    <source>
        <dbReference type="EMBL" id="GJN08210.1"/>
    </source>
</evidence>
<evidence type="ECO:0000313" key="6">
    <source>
        <dbReference type="Proteomes" id="UP001054889"/>
    </source>
</evidence>
<dbReference type="Gene3D" id="3.30.70.330">
    <property type="match status" value="1"/>
</dbReference>
<evidence type="ECO:0000256" key="3">
    <source>
        <dbReference type="SAM" id="MobiDB-lite"/>
    </source>
</evidence>
<dbReference type="SMART" id="SM00360">
    <property type="entry name" value="RRM"/>
    <property type="match status" value="1"/>
</dbReference>
<proteinExistence type="predicted"/>
<evidence type="ECO:0000256" key="2">
    <source>
        <dbReference type="PROSITE-ProRule" id="PRU00176"/>
    </source>
</evidence>
<dbReference type="EMBL" id="BQKI01000015">
    <property type="protein sequence ID" value="GJN08210.1"/>
    <property type="molecule type" value="Genomic_DNA"/>
</dbReference>
<dbReference type="Pfam" id="PF00076">
    <property type="entry name" value="RRM_1"/>
    <property type="match status" value="1"/>
</dbReference>
<organism evidence="5 6">
    <name type="scientific">Eleusine coracana subsp. coracana</name>
    <dbReference type="NCBI Taxonomy" id="191504"/>
    <lineage>
        <taxon>Eukaryota</taxon>
        <taxon>Viridiplantae</taxon>
        <taxon>Streptophyta</taxon>
        <taxon>Embryophyta</taxon>
        <taxon>Tracheophyta</taxon>
        <taxon>Spermatophyta</taxon>
        <taxon>Magnoliopsida</taxon>
        <taxon>Liliopsida</taxon>
        <taxon>Poales</taxon>
        <taxon>Poaceae</taxon>
        <taxon>PACMAD clade</taxon>
        <taxon>Chloridoideae</taxon>
        <taxon>Cynodonteae</taxon>
        <taxon>Eleusininae</taxon>
        <taxon>Eleusine</taxon>
    </lineage>
</organism>
<feature type="compositionally biased region" description="Low complexity" evidence="3">
    <location>
        <begin position="164"/>
        <end position="192"/>
    </location>
</feature>
<reference evidence="5" key="1">
    <citation type="journal article" date="2018" name="DNA Res.">
        <title>Multiple hybrid de novo genome assembly of finger millet, an orphan allotetraploid crop.</title>
        <authorList>
            <person name="Hatakeyama M."/>
            <person name="Aluri S."/>
            <person name="Balachadran M.T."/>
            <person name="Sivarajan S.R."/>
            <person name="Patrignani A."/>
            <person name="Gruter S."/>
            <person name="Poveda L."/>
            <person name="Shimizu-Inatsugi R."/>
            <person name="Baeten J."/>
            <person name="Francoijs K.J."/>
            <person name="Nataraja K.N."/>
            <person name="Reddy Y.A.N."/>
            <person name="Phadnis S."/>
            <person name="Ravikumar R.L."/>
            <person name="Schlapbach R."/>
            <person name="Sreeman S.M."/>
            <person name="Shimizu K.K."/>
        </authorList>
    </citation>
    <scope>NUCLEOTIDE SEQUENCE</scope>
</reference>
<evidence type="ECO:0000256" key="1">
    <source>
        <dbReference type="ARBA" id="ARBA00022884"/>
    </source>
</evidence>
<dbReference type="Proteomes" id="UP001054889">
    <property type="component" value="Unassembled WGS sequence"/>
</dbReference>
<dbReference type="InterPro" id="IPR012677">
    <property type="entry name" value="Nucleotide-bd_a/b_plait_sf"/>
</dbReference>
<protein>
    <recommendedName>
        <fullName evidence="4">RRM domain-containing protein</fullName>
    </recommendedName>
</protein>
<feature type="domain" description="RRM" evidence="4">
    <location>
        <begin position="104"/>
        <end position="161"/>
    </location>
</feature>
<comment type="caution">
    <text evidence="5">The sequence shown here is derived from an EMBL/GenBank/DDBJ whole genome shotgun (WGS) entry which is preliminary data.</text>
</comment>
<feature type="region of interest" description="Disordered" evidence="3">
    <location>
        <begin position="164"/>
        <end position="216"/>
    </location>
</feature>
<dbReference type="InterPro" id="IPR000504">
    <property type="entry name" value="RRM_dom"/>
</dbReference>
<dbReference type="SUPFAM" id="SSF54928">
    <property type="entry name" value="RNA-binding domain, RBD"/>
    <property type="match status" value="1"/>
</dbReference>
<evidence type="ECO:0000259" key="4">
    <source>
        <dbReference type="PROSITE" id="PS50102"/>
    </source>
</evidence>
<dbReference type="InterPro" id="IPR035979">
    <property type="entry name" value="RBD_domain_sf"/>
</dbReference>
<dbReference type="PROSITE" id="PS50102">
    <property type="entry name" value="RRM"/>
    <property type="match status" value="1"/>
</dbReference>